<feature type="domain" description="EamA" evidence="6">
    <location>
        <begin position="156"/>
        <end position="289"/>
    </location>
</feature>
<feature type="transmembrane region" description="Helical" evidence="5">
    <location>
        <begin position="247"/>
        <end position="266"/>
    </location>
</feature>
<feature type="transmembrane region" description="Helical" evidence="5">
    <location>
        <begin position="101"/>
        <end position="122"/>
    </location>
</feature>
<dbReference type="RefSeq" id="WP_211249496.1">
    <property type="nucleotide sequence ID" value="NZ_JBHLZN010000003.1"/>
</dbReference>
<evidence type="ECO:0000259" key="6">
    <source>
        <dbReference type="Pfam" id="PF00892"/>
    </source>
</evidence>
<dbReference type="InterPro" id="IPR037185">
    <property type="entry name" value="EmrE-like"/>
</dbReference>
<comment type="caution">
    <text evidence="7">The sequence shown here is derived from an EMBL/GenBank/DDBJ whole genome shotgun (WGS) entry which is preliminary data.</text>
</comment>
<feature type="transmembrane region" description="Helical" evidence="5">
    <location>
        <begin position="154"/>
        <end position="174"/>
    </location>
</feature>
<gene>
    <name evidence="7" type="ORF">ACFFLH_10480</name>
</gene>
<feature type="transmembrane region" description="Helical" evidence="5">
    <location>
        <begin position="216"/>
        <end position="235"/>
    </location>
</feature>
<protein>
    <submittedName>
        <fullName evidence="7">DMT family transporter</fullName>
    </submittedName>
</protein>
<dbReference type="InterPro" id="IPR000620">
    <property type="entry name" value="EamA_dom"/>
</dbReference>
<reference evidence="7 8" key="1">
    <citation type="submission" date="2024-09" db="EMBL/GenBank/DDBJ databases">
        <authorList>
            <person name="Sun Q."/>
            <person name="Mori K."/>
        </authorList>
    </citation>
    <scope>NUCLEOTIDE SEQUENCE [LARGE SCALE GENOMIC DNA]</scope>
    <source>
        <strain evidence="7 8">ATCC 51285</strain>
    </source>
</reference>
<dbReference type="EMBL" id="JBHLZN010000003">
    <property type="protein sequence ID" value="MFB9886840.1"/>
    <property type="molecule type" value="Genomic_DNA"/>
</dbReference>
<evidence type="ECO:0000313" key="8">
    <source>
        <dbReference type="Proteomes" id="UP001589628"/>
    </source>
</evidence>
<comment type="subcellular location">
    <subcellularLocation>
        <location evidence="1">Membrane</location>
        <topology evidence="1">Multi-pass membrane protein</topology>
    </subcellularLocation>
</comment>
<dbReference type="Pfam" id="PF00892">
    <property type="entry name" value="EamA"/>
    <property type="match status" value="2"/>
</dbReference>
<dbReference type="InterPro" id="IPR050638">
    <property type="entry name" value="AA-Vitamin_Transporters"/>
</dbReference>
<accession>A0ABV5ZC58</accession>
<keyword evidence="4 5" id="KW-0472">Membrane</keyword>
<feature type="transmembrane region" description="Helical" evidence="5">
    <location>
        <begin position="181"/>
        <end position="204"/>
    </location>
</feature>
<feature type="transmembrane region" description="Helical" evidence="5">
    <location>
        <begin position="129"/>
        <end position="148"/>
    </location>
</feature>
<feature type="transmembrane region" description="Helical" evidence="5">
    <location>
        <begin position="72"/>
        <end position="95"/>
    </location>
</feature>
<evidence type="ECO:0000256" key="4">
    <source>
        <dbReference type="ARBA" id="ARBA00023136"/>
    </source>
</evidence>
<dbReference type="Proteomes" id="UP001589628">
    <property type="component" value="Unassembled WGS sequence"/>
</dbReference>
<evidence type="ECO:0000256" key="2">
    <source>
        <dbReference type="ARBA" id="ARBA00022692"/>
    </source>
</evidence>
<sequence>MSKPSDSRMTPLLNLELLTLAALWGASFLFMRQAVPEFGPFALIFLRVAIAGVALLPLLLWRRQGRRMVQHWRPLLVVGVFNSALPFTLISYALLSLAAGMGAILNASAPLWSLLLALLLLGQPASRSSVLGLVAGLAGVIMLVWHKVQMGEVPWLALLAALAATLSYALAALYSKAKLAGVAALVTATGSQLLAALLLFPLAVAFWPEQQPSWPAWQAVILLALGCTALAYLLYFHLIEAAGAQKAISVTLLIPLFGMLWGAWILDEAISLSMLIGAGLVLLGTALANGLLRLPR</sequence>
<evidence type="ECO:0000313" key="7">
    <source>
        <dbReference type="EMBL" id="MFB9886840.1"/>
    </source>
</evidence>
<feature type="transmembrane region" description="Helical" evidence="5">
    <location>
        <begin position="12"/>
        <end position="32"/>
    </location>
</feature>
<evidence type="ECO:0000256" key="3">
    <source>
        <dbReference type="ARBA" id="ARBA00022989"/>
    </source>
</evidence>
<name>A0ABV5ZC58_9GAMM</name>
<evidence type="ECO:0000256" key="5">
    <source>
        <dbReference type="SAM" id="Phobius"/>
    </source>
</evidence>
<dbReference type="SUPFAM" id="SSF103481">
    <property type="entry name" value="Multidrug resistance efflux transporter EmrE"/>
    <property type="match status" value="2"/>
</dbReference>
<keyword evidence="8" id="KW-1185">Reference proteome</keyword>
<dbReference type="PANTHER" id="PTHR32322:SF9">
    <property type="entry name" value="AMINO-ACID METABOLITE EFFLUX PUMP-RELATED"/>
    <property type="match status" value="1"/>
</dbReference>
<keyword evidence="2 5" id="KW-0812">Transmembrane</keyword>
<feature type="transmembrane region" description="Helical" evidence="5">
    <location>
        <begin position="38"/>
        <end position="60"/>
    </location>
</feature>
<organism evidence="7 8">
    <name type="scientific">Balneatrix alpica</name>
    <dbReference type="NCBI Taxonomy" id="75684"/>
    <lineage>
        <taxon>Bacteria</taxon>
        <taxon>Pseudomonadati</taxon>
        <taxon>Pseudomonadota</taxon>
        <taxon>Gammaproteobacteria</taxon>
        <taxon>Oceanospirillales</taxon>
        <taxon>Balneatrichaceae</taxon>
        <taxon>Balneatrix</taxon>
    </lineage>
</organism>
<dbReference type="PANTHER" id="PTHR32322">
    <property type="entry name" value="INNER MEMBRANE TRANSPORTER"/>
    <property type="match status" value="1"/>
</dbReference>
<keyword evidence="3 5" id="KW-1133">Transmembrane helix</keyword>
<feature type="domain" description="EamA" evidence="6">
    <location>
        <begin position="17"/>
        <end position="144"/>
    </location>
</feature>
<feature type="transmembrane region" description="Helical" evidence="5">
    <location>
        <begin position="272"/>
        <end position="292"/>
    </location>
</feature>
<evidence type="ECO:0000256" key="1">
    <source>
        <dbReference type="ARBA" id="ARBA00004141"/>
    </source>
</evidence>
<proteinExistence type="predicted"/>